<accession>A0ABX0FFE2</accession>
<dbReference type="Proteomes" id="UP000666369">
    <property type="component" value="Unassembled WGS sequence"/>
</dbReference>
<reference evidence="2" key="1">
    <citation type="submission" date="2023-07" db="EMBL/GenBank/DDBJ databases">
        <title>Duganella aceri sp. nov., isolated from tree sap.</title>
        <authorList>
            <person name="Kim I.S."/>
        </authorList>
    </citation>
    <scope>NUCLEOTIDE SEQUENCE [LARGE SCALE GENOMIC DNA]</scope>
    <source>
        <strain evidence="2">SAP-35</strain>
    </source>
</reference>
<gene>
    <name evidence="1" type="ORF">GW587_03110</name>
</gene>
<keyword evidence="2" id="KW-1185">Reference proteome</keyword>
<evidence type="ECO:0008006" key="3">
    <source>
        <dbReference type="Google" id="ProtNLM"/>
    </source>
</evidence>
<proteinExistence type="predicted"/>
<organism evidence="1 2">
    <name type="scientific">Duganella aceris</name>
    <dbReference type="NCBI Taxonomy" id="2703883"/>
    <lineage>
        <taxon>Bacteria</taxon>
        <taxon>Pseudomonadati</taxon>
        <taxon>Pseudomonadota</taxon>
        <taxon>Betaproteobacteria</taxon>
        <taxon>Burkholderiales</taxon>
        <taxon>Oxalobacteraceae</taxon>
        <taxon>Telluria group</taxon>
        <taxon>Duganella</taxon>
    </lineage>
</organism>
<dbReference type="EMBL" id="JAADJT010000001">
    <property type="protein sequence ID" value="NGZ83249.1"/>
    <property type="molecule type" value="Genomic_DNA"/>
</dbReference>
<comment type="caution">
    <text evidence="1">The sequence shown here is derived from an EMBL/GenBank/DDBJ whole genome shotgun (WGS) entry which is preliminary data.</text>
</comment>
<protein>
    <recommendedName>
        <fullName evidence="3">DUF4375 domain-containing protein</fullName>
    </recommendedName>
</protein>
<evidence type="ECO:0000313" key="2">
    <source>
        <dbReference type="Proteomes" id="UP000666369"/>
    </source>
</evidence>
<name>A0ABX0FFE2_9BURK</name>
<sequence>MAPLEPSEISAFPRDLTDAVRAALSVLMPDQMFKPVGGLSVRVSEESLLIPYRTYYDMARVRRAADAGGRQGLVALCLGARHHDGFLRESCARRLLARDESWVIPFLFQLLGEYVVEIIRPIEEAIAADGGKYAAFVRANPAYFLTTEQRALSYWDAYYRLRYPDKRDYPALKAIAALKAISHPV</sequence>
<evidence type="ECO:0000313" key="1">
    <source>
        <dbReference type="EMBL" id="NGZ83249.1"/>
    </source>
</evidence>
<dbReference type="RefSeq" id="WP_166098368.1">
    <property type="nucleotide sequence ID" value="NZ_JAADJT010000001.1"/>
</dbReference>